<dbReference type="RefSeq" id="WP_181602231.1">
    <property type="nucleotide sequence ID" value="NZ_CP059378.1"/>
</dbReference>
<proteinExistence type="predicted"/>
<dbReference type="AlphaFoldDB" id="A0A7D6ZH92"/>
<protein>
    <submittedName>
        <fullName evidence="1">TSCPD domain-containing protein</fullName>
    </submittedName>
</protein>
<dbReference type="EMBL" id="CP059378">
    <property type="protein sequence ID" value="QLY80381.1"/>
    <property type="molecule type" value="Genomic_DNA"/>
</dbReference>
<dbReference type="GO" id="GO:0071897">
    <property type="term" value="P:DNA biosynthetic process"/>
    <property type="evidence" value="ECO:0007669"/>
    <property type="project" value="UniProtKB-KW"/>
</dbReference>
<evidence type="ECO:0000313" key="2">
    <source>
        <dbReference type="Proteomes" id="UP000512286"/>
    </source>
</evidence>
<organism evidence="1 2">
    <name type="scientific">Clostridium intestinale</name>
    <dbReference type="NCBI Taxonomy" id="36845"/>
    <lineage>
        <taxon>Bacteria</taxon>
        <taxon>Bacillati</taxon>
        <taxon>Bacillota</taxon>
        <taxon>Clostridia</taxon>
        <taxon>Eubacteriales</taxon>
        <taxon>Clostridiaceae</taxon>
        <taxon>Clostridium</taxon>
    </lineage>
</organism>
<dbReference type="GO" id="GO:0004748">
    <property type="term" value="F:ribonucleoside-diphosphate reductase activity, thioredoxin disulfide as acceptor"/>
    <property type="evidence" value="ECO:0007669"/>
    <property type="project" value="UniProtKB-EC"/>
</dbReference>
<accession>A0A7D6ZH92</accession>
<name>A0A7D6ZH92_9CLOT</name>
<evidence type="ECO:0000313" key="1">
    <source>
        <dbReference type="EMBL" id="QLY80381.1"/>
    </source>
</evidence>
<gene>
    <name evidence="1" type="ORF">HZF06_02010</name>
</gene>
<sequence length="43" mass="4888">MIKGRPINEVADLLEGISCNGRVTSFFDPISKDLKDIFLQNEY</sequence>
<reference evidence="1 2" key="1">
    <citation type="submission" date="2020-07" db="EMBL/GenBank/DDBJ databases">
        <title>Electron transfer.</title>
        <authorList>
            <person name="Huang L."/>
            <person name="Liu X."/>
            <person name="Zhou S."/>
        </authorList>
    </citation>
    <scope>NUCLEOTIDE SEQUENCE [LARGE SCALE GENOMIC DNA]</scope>
    <source>
        <strain evidence="1 2">Lx1</strain>
    </source>
</reference>
<dbReference type="KEGG" id="cint:HZF06_02010"/>
<dbReference type="GO" id="GO:0000166">
    <property type="term" value="F:nucleotide binding"/>
    <property type="evidence" value="ECO:0007669"/>
    <property type="project" value="UniProtKB-KW"/>
</dbReference>
<dbReference type="Proteomes" id="UP000512286">
    <property type="component" value="Chromosome"/>
</dbReference>